<gene>
    <name evidence="1" type="ORF">PAXINDRAFT_18521</name>
</gene>
<evidence type="ECO:0000313" key="2">
    <source>
        <dbReference type="Proteomes" id="UP000053647"/>
    </source>
</evidence>
<dbReference type="Proteomes" id="UP000053647">
    <property type="component" value="Unassembled WGS sequence"/>
</dbReference>
<organism evidence="1 2">
    <name type="scientific">Paxillus involutus ATCC 200175</name>
    <dbReference type="NCBI Taxonomy" id="664439"/>
    <lineage>
        <taxon>Eukaryota</taxon>
        <taxon>Fungi</taxon>
        <taxon>Dikarya</taxon>
        <taxon>Basidiomycota</taxon>
        <taxon>Agaricomycotina</taxon>
        <taxon>Agaricomycetes</taxon>
        <taxon>Agaricomycetidae</taxon>
        <taxon>Boletales</taxon>
        <taxon>Paxilineae</taxon>
        <taxon>Paxillaceae</taxon>
        <taxon>Paxillus</taxon>
    </lineage>
</organism>
<proteinExistence type="predicted"/>
<reference evidence="1 2" key="1">
    <citation type="submission" date="2014-06" db="EMBL/GenBank/DDBJ databases">
        <authorList>
            <consortium name="DOE Joint Genome Institute"/>
            <person name="Kuo A."/>
            <person name="Kohler A."/>
            <person name="Nagy L.G."/>
            <person name="Floudas D."/>
            <person name="Copeland A."/>
            <person name="Barry K.W."/>
            <person name="Cichocki N."/>
            <person name="Veneault-Fourrey C."/>
            <person name="LaButti K."/>
            <person name="Lindquist E.A."/>
            <person name="Lipzen A."/>
            <person name="Lundell T."/>
            <person name="Morin E."/>
            <person name="Murat C."/>
            <person name="Sun H."/>
            <person name="Tunlid A."/>
            <person name="Henrissat B."/>
            <person name="Grigoriev I.V."/>
            <person name="Hibbett D.S."/>
            <person name="Martin F."/>
            <person name="Nordberg H.P."/>
            <person name="Cantor M.N."/>
            <person name="Hua S.X."/>
        </authorList>
    </citation>
    <scope>NUCLEOTIDE SEQUENCE [LARGE SCALE GENOMIC DNA]</scope>
    <source>
        <strain evidence="1 2">ATCC 200175</strain>
    </source>
</reference>
<evidence type="ECO:0000313" key="1">
    <source>
        <dbReference type="EMBL" id="KIJ08336.1"/>
    </source>
</evidence>
<dbReference type="AlphaFoldDB" id="A0A0C9TLW2"/>
<reference evidence="2" key="2">
    <citation type="submission" date="2015-01" db="EMBL/GenBank/DDBJ databases">
        <title>Evolutionary Origins and Diversification of the Mycorrhizal Mutualists.</title>
        <authorList>
            <consortium name="DOE Joint Genome Institute"/>
            <consortium name="Mycorrhizal Genomics Consortium"/>
            <person name="Kohler A."/>
            <person name="Kuo A."/>
            <person name="Nagy L.G."/>
            <person name="Floudas D."/>
            <person name="Copeland A."/>
            <person name="Barry K.W."/>
            <person name="Cichocki N."/>
            <person name="Veneault-Fourrey C."/>
            <person name="LaButti K."/>
            <person name="Lindquist E.A."/>
            <person name="Lipzen A."/>
            <person name="Lundell T."/>
            <person name="Morin E."/>
            <person name="Murat C."/>
            <person name="Riley R."/>
            <person name="Ohm R."/>
            <person name="Sun H."/>
            <person name="Tunlid A."/>
            <person name="Henrissat B."/>
            <person name="Grigoriev I.V."/>
            <person name="Hibbett D.S."/>
            <person name="Martin F."/>
        </authorList>
    </citation>
    <scope>NUCLEOTIDE SEQUENCE [LARGE SCALE GENOMIC DNA]</scope>
    <source>
        <strain evidence="2">ATCC 200175</strain>
    </source>
</reference>
<dbReference type="HOGENOM" id="CLU_1797086_0_0_1"/>
<accession>A0A0C9TLW2</accession>
<dbReference type="EMBL" id="KN819645">
    <property type="protein sequence ID" value="KIJ08336.1"/>
    <property type="molecule type" value="Genomic_DNA"/>
</dbReference>
<name>A0A0C9TLW2_PAXIN</name>
<dbReference type="OrthoDB" id="10489999at2759"/>
<sequence>MDAPKFLLTGATLHELMASPEDGHDCFWEPSSSSASHQPSGFMVKQEYSLQTQWAASKQPGCTFYHNLSHYISILTIACPEGEVELKIEPSVFLSVVDNPEWSHHPYSTDSGFQPYFTKAWASYQANRTVKEKPHGKWATFDDR</sequence>
<keyword evidence="2" id="KW-1185">Reference proteome</keyword>
<protein>
    <submittedName>
        <fullName evidence="1">Unplaced genomic scaffold PAXINscaffold_323, whole genome shotgun sequence</fullName>
    </submittedName>
</protein>